<reference evidence="1" key="1">
    <citation type="submission" date="2014-09" db="EMBL/GenBank/DDBJ databases">
        <authorList>
            <person name="Magalhaes I.L.F."/>
            <person name="Oliveira U."/>
            <person name="Santos F.R."/>
            <person name="Vidigal T.H.D.A."/>
            <person name="Brescovit A.D."/>
            <person name="Santos A.J."/>
        </authorList>
    </citation>
    <scope>NUCLEOTIDE SEQUENCE</scope>
    <source>
        <tissue evidence="1">Shoot tissue taken approximately 20 cm above the soil surface</tissue>
    </source>
</reference>
<dbReference type="AlphaFoldDB" id="A0A0A9E4F3"/>
<dbReference type="EMBL" id="GBRH01205120">
    <property type="protein sequence ID" value="JAD92775.1"/>
    <property type="molecule type" value="Transcribed_RNA"/>
</dbReference>
<evidence type="ECO:0000313" key="1">
    <source>
        <dbReference type="EMBL" id="JAD92775.1"/>
    </source>
</evidence>
<accession>A0A0A9E4F3</accession>
<sequence length="56" mass="6211">MMIKEPPVGNDPTLYGKGTWIDFVSCIALRPSPSNIAGQMFLLVFTKKRPASVSYH</sequence>
<reference evidence="1" key="2">
    <citation type="journal article" date="2015" name="Data Brief">
        <title>Shoot transcriptome of the giant reed, Arundo donax.</title>
        <authorList>
            <person name="Barrero R.A."/>
            <person name="Guerrero F.D."/>
            <person name="Moolhuijzen P."/>
            <person name="Goolsby J.A."/>
            <person name="Tidwell J."/>
            <person name="Bellgard S.E."/>
            <person name="Bellgard M.I."/>
        </authorList>
    </citation>
    <scope>NUCLEOTIDE SEQUENCE</scope>
    <source>
        <tissue evidence="1">Shoot tissue taken approximately 20 cm above the soil surface</tissue>
    </source>
</reference>
<protein>
    <submittedName>
        <fullName evidence="1">Uncharacterized protein</fullName>
    </submittedName>
</protein>
<organism evidence="1">
    <name type="scientific">Arundo donax</name>
    <name type="common">Giant reed</name>
    <name type="synonym">Donax arundinaceus</name>
    <dbReference type="NCBI Taxonomy" id="35708"/>
    <lineage>
        <taxon>Eukaryota</taxon>
        <taxon>Viridiplantae</taxon>
        <taxon>Streptophyta</taxon>
        <taxon>Embryophyta</taxon>
        <taxon>Tracheophyta</taxon>
        <taxon>Spermatophyta</taxon>
        <taxon>Magnoliopsida</taxon>
        <taxon>Liliopsida</taxon>
        <taxon>Poales</taxon>
        <taxon>Poaceae</taxon>
        <taxon>PACMAD clade</taxon>
        <taxon>Arundinoideae</taxon>
        <taxon>Arundineae</taxon>
        <taxon>Arundo</taxon>
    </lineage>
</organism>
<name>A0A0A9E4F3_ARUDO</name>
<proteinExistence type="predicted"/>